<evidence type="ECO:0000313" key="3">
    <source>
        <dbReference type="Proteomes" id="UP000273643"/>
    </source>
</evidence>
<accession>A0A3N1NSE6</accession>
<organism evidence="2 3">
    <name type="scientific">Marinimicrobium koreense</name>
    <dbReference type="NCBI Taxonomy" id="306545"/>
    <lineage>
        <taxon>Bacteria</taxon>
        <taxon>Pseudomonadati</taxon>
        <taxon>Pseudomonadota</taxon>
        <taxon>Gammaproteobacteria</taxon>
        <taxon>Cellvibrionales</taxon>
        <taxon>Cellvibrionaceae</taxon>
        <taxon>Marinimicrobium</taxon>
    </lineage>
</organism>
<reference evidence="2 3" key="1">
    <citation type="submission" date="2018-11" db="EMBL/GenBank/DDBJ databases">
        <title>Genomic Encyclopedia of Type Strains, Phase IV (KMG-IV): sequencing the most valuable type-strain genomes for metagenomic binning, comparative biology and taxonomic classification.</title>
        <authorList>
            <person name="Goeker M."/>
        </authorList>
    </citation>
    <scope>NUCLEOTIDE SEQUENCE [LARGE SCALE GENOMIC DNA]</scope>
    <source>
        <strain evidence="2 3">DSM 16974</strain>
    </source>
</reference>
<keyword evidence="3" id="KW-1185">Reference proteome</keyword>
<dbReference type="Pfam" id="PF12633">
    <property type="entry name" value="Adenyl_cycl_N"/>
    <property type="match status" value="1"/>
</dbReference>
<dbReference type="EMBL" id="RJUK01000001">
    <property type="protein sequence ID" value="ROQ21772.1"/>
    <property type="molecule type" value="Genomic_DNA"/>
</dbReference>
<dbReference type="OrthoDB" id="5571448at2"/>
<dbReference type="GO" id="GO:0006171">
    <property type="term" value="P:cAMP biosynthetic process"/>
    <property type="evidence" value="ECO:0007669"/>
    <property type="project" value="InterPro"/>
</dbReference>
<protein>
    <submittedName>
        <fullName evidence="2">Adenylate cyclase class 1</fullName>
    </submittedName>
</protein>
<comment type="caution">
    <text evidence="2">The sequence shown here is derived from an EMBL/GenBank/DDBJ whole genome shotgun (WGS) entry which is preliminary data.</text>
</comment>
<evidence type="ECO:0000313" key="2">
    <source>
        <dbReference type="EMBL" id="ROQ21772.1"/>
    </source>
</evidence>
<dbReference type="RefSeq" id="WP_123638707.1">
    <property type="nucleotide sequence ID" value="NZ_RJUK01000001.1"/>
</dbReference>
<dbReference type="Proteomes" id="UP000273643">
    <property type="component" value="Unassembled WGS sequence"/>
</dbReference>
<sequence>MGLRSDVIELDHSDGGLDRKQLKRLKQRFLDLNRVRHRRMLEGLSDRQQDLVVLLPLLFHVNHPMLPGYVSGTTPAGLSGYEPDRDQIRRARGLARSFHYQRDVSARACDIDALFVMGSVGTIAQSEGSDLDVWVCHRPGLEREARDQLRRKCRQLSLWAEQQVRLEVHFFLMEPDQFRTGQLGQLSAEGSGSAQRFLLLDEFYRTALWLGGKLPLWWFVPSTCERDYAAYTQTLLGQRFLRAAEVIDFGGLPDIPTDEFVGAGIWHLYKGIESPHKSVLKLMLLEAYLQGQDRRPLALTFKEAVYQQAPHPDRLDAYVMIYRRLEQYLIDSGDPGDRLNLARRCLYFKVDKPLTRPPRSGRKSWQREQLEQLVAEWGWRHTELQRLDQRRHWKVPDVMEERRQLVAELSASYRLINAVSKESTETRISDDELMVLGRKLHAAFERKAGKVEWLNPDISQDIAEPALIFVEEPDTSPEGVRFWAVFRSRDGQPDGPPLKRARYLGELLLWTYGNGVLGAGAWFDVQGERVSLTAPQRQQLWQWLHQWLPLPLVTRAHEPFQRAARAERLLLLFNLGVEPQANLHERGLQMLSAQRDALDFSGLRDNLVLTLDLVQINSWREVLCRHYDDDALINGLQYYLRLAPPGRGLAPPEVTIRCLGAQGSLVVQRLEELWQDLVGCYYSGTRPASSRYVLETAEGYVLIQFLQQQPHVTRYGSYDALIDKLTNAQLEYSPIVVDRHALKNRPLKLMADQAREPGVYLFYQVQEEEAEVTLIDELGSLLVIRLSFFSHTTLLRPLHHFLRSVVARQSASADQGGDATPPVRLFELCGRVDQGRGYLEERASAGDLSRLTFTNIQVIAEPAPDGDILYTVYCNDREFSALDYGDELFTEVARYILSMRRAKERYPCYITDLDLSQCRDLLAPQLGLQLSHYLDIKAQLEQRLNRALLDL</sequence>
<dbReference type="PANTHER" id="PTHR38760">
    <property type="entry name" value="ADENYLATE CYCLASE"/>
    <property type="match status" value="1"/>
</dbReference>
<gene>
    <name evidence="2" type="ORF">EDC38_2400</name>
</gene>
<evidence type="ECO:0000259" key="1">
    <source>
        <dbReference type="Pfam" id="PF12633"/>
    </source>
</evidence>
<proteinExistence type="predicted"/>
<dbReference type="Pfam" id="PF01295">
    <property type="entry name" value="Adenylate_cycl"/>
    <property type="match status" value="1"/>
</dbReference>
<dbReference type="InterPro" id="IPR024685">
    <property type="entry name" value="Adenylate_cyclase_1_N"/>
</dbReference>
<dbReference type="GO" id="GO:0004016">
    <property type="term" value="F:adenylate cyclase activity"/>
    <property type="evidence" value="ECO:0007669"/>
    <property type="project" value="InterPro"/>
</dbReference>
<dbReference type="PANTHER" id="PTHR38760:SF1">
    <property type="entry name" value="ADENYLATE CYCLASE"/>
    <property type="match status" value="1"/>
</dbReference>
<name>A0A3N1NSE6_9GAMM</name>
<dbReference type="AlphaFoldDB" id="A0A3N1NSE6"/>
<dbReference type="PIRSF" id="PIRSF001444">
    <property type="entry name" value="Adenylate_cycl"/>
    <property type="match status" value="1"/>
</dbReference>
<feature type="domain" description="Adenylate cyclase class-I N-terminal" evidence="1">
    <location>
        <begin position="21"/>
        <end position="218"/>
    </location>
</feature>
<dbReference type="InterPro" id="IPR000274">
    <property type="entry name" value="Adenylate_cyclase_1"/>
</dbReference>